<reference evidence="5" key="1">
    <citation type="submission" date="2021-03" db="EMBL/GenBank/DDBJ databases">
        <title>The complete genome sequence of Acetobacter sp. TBRC 12339.</title>
        <authorList>
            <person name="Charoenyingcharoen P."/>
            <person name="Yukphan P."/>
        </authorList>
    </citation>
    <scope>NUCLEOTIDE SEQUENCE</scope>
    <source>
        <strain evidence="5">TBRC 12339</strain>
    </source>
</reference>
<dbReference type="SFLD" id="SFLDG01129">
    <property type="entry name" value="C1.5:_HAD__Beta-PGM__Phosphata"/>
    <property type="match status" value="1"/>
</dbReference>
<dbReference type="InterPro" id="IPR036412">
    <property type="entry name" value="HAD-like_sf"/>
</dbReference>
<dbReference type="SUPFAM" id="SSF56784">
    <property type="entry name" value="HAD-like"/>
    <property type="match status" value="1"/>
</dbReference>
<evidence type="ECO:0000256" key="4">
    <source>
        <dbReference type="ARBA" id="ARBA00022842"/>
    </source>
</evidence>
<dbReference type="InterPro" id="IPR023214">
    <property type="entry name" value="HAD_sf"/>
</dbReference>
<dbReference type="InterPro" id="IPR023198">
    <property type="entry name" value="PGP-like_dom2"/>
</dbReference>
<keyword evidence="4" id="KW-0460">Magnesium</keyword>
<comment type="similarity">
    <text evidence="2">Belongs to the HAD-like hydrolase superfamily. CbbY/CbbZ/Gph/YieH family.</text>
</comment>
<dbReference type="PANTHER" id="PTHR46193:SF10">
    <property type="entry name" value="6-PHOSPHOGLUCONATE PHOSPHATASE"/>
    <property type="match status" value="1"/>
</dbReference>
<accession>A0A939HNS5</accession>
<evidence type="ECO:0000256" key="1">
    <source>
        <dbReference type="ARBA" id="ARBA00001946"/>
    </source>
</evidence>
<dbReference type="Gene3D" id="3.40.50.1000">
    <property type="entry name" value="HAD superfamily/HAD-like"/>
    <property type="match status" value="1"/>
</dbReference>
<dbReference type="SFLD" id="SFLDS00003">
    <property type="entry name" value="Haloacid_Dehalogenase"/>
    <property type="match status" value="1"/>
</dbReference>
<proteinExistence type="inferred from homology"/>
<dbReference type="GO" id="GO:0046872">
    <property type="term" value="F:metal ion binding"/>
    <property type="evidence" value="ECO:0007669"/>
    <property type="project" value="UniProtKB-KW"/>
</dbReference>
<dbReference type="Proteomes" id="UP000664073">
    <property type="component" value="Unassembled WGS sequence"/>
</dbReference>
<dbReference type="EMBL" id="JAFVMH010000002">
    <property type="protein sequence ID" value="MBO1324409.1"/>
    <property type="molecule type" value="Genomic_DNA"/>
</dbReference>
<organism evidence="5 6">
    <name type="scientific">Acetobacter garciniae</name>
    <dbReference type="NCBI Taxonomy" id="2817435"/>
    <lineage>
        <taxon>Bacteria</taxon>
        <taxon>Pseudomonadati</taxon>
        <taxon>Pseudomonadota</taxon>
        <taxon>Alphaproteobacteria</taxon>
        <taxon>Acetobacterales</taxon>
        <taxon>Acetobacteraceae</taxon>
        <taxon>Acetobacter</taxon>
    </lineage>
</organism>
<dbReference type="GO" id="GO:0003824">
    <property type="term" value="F:catalytic activity"/>
    <property type="evidence" value="ECO:0007669"/>
    <property type="project" value="UniProtKB-ARBA"/>
</dbReference>
<dbReference type="InterPro" id="IPR051600">
    <property type="entry name" value="Beta-PGM-like"/>
</dbReference>
<evidence type="ECO:0000256" key="2">
    <source>
        <dbReference type="ARBA" id="ARBA00006171"/>
    </source>
</evidence>
<protein>
    <submittedName>
        <fullName evidence="5">HAD family phosphatase</fullName>
    </submittedName>
</protein>
<keyword evidence="6" id="KW-1185">Reference proteome</keyword>
<dbReference type="InterPro" id="IPR006439">
    <property type="entry name" value="HAD-SF_hydro_IA"/>
</dbReference>
<dbReference type="Pfam" id="PF00702">
    <property type="entry name" value="Hydrolase"/>
    <property type="match status" value="1"/>
</dbReference>
<dbReference type="RefSeq" id="WP_207845112.1">
    <property type="nucleotide sequence ID" value="NZ_JAFVMH010000002.1"/>
</dbReference>
<sequence>MAGPRPDNAAAHPPRLVIFDCDGVLVDSDEPCCLICAQEARKAGMDVPDDQAVQTFSGMALPLIQDLIERRTGRSLGPDWAHTMQARFVAAMREGVEPVPGVHAMIEAVKKLGLPMRVASNSSMEEMTVKFAATDLAPHFVGRTHSARDLGVPKPRPDIYLQAARDEGVAPRDCIVLEDSDPGARAAVDAGMTCVVLRAADQPLPDWPGLIRIEKLSDFPKILQTRLNA</sequence>
<evidence type="ECO:0000256" key="3">
    <source>
        <dbReference type="ARBA" id="ARBA00022723"/>
    </source>
</evidence>
<dbReference type="PANTHER" id="PTHR46193">
    <property type="entry name" value="6-PHOSPHOGLUCONATE PHOSPHATASE"/>
    <property type="match status" value="1"/>
</dbReference>
<gene>
    <name evidence="5" type="ORF">J2D77_04450</name>
</gene>
<dbReference type="NCBIfam" id="TIGR01509">
    <property type="entry name" value="HAD-SF-IA-v3"/>
    <property type="match status" value="1"/>
</dbReference>
<dbReference type="AlphaFoldDB" id="A0A939HNS5"/>
<evidence type="ECO:0000313" key="6">
    <source>
        <dbReference type="Proteomes" id="UP000664073"/>
    </source>
</evidence>
<name>A0A939HNS5_9PROT</name>
<comment type="caution">
    <text evidence="5">The sequence shown here is derived from an EMBL/GenBank/DDBJ whole genome shotgun (WGS) entry which is preliminary data.</text>
</comment>
<keyword evidence="3" id="KW-0479">Metal-binding</keyword>
<evidence type="ECO:0000313" key="5">
    <source>
        <dbReference type="EMBL" id="MBO1324409.1"/>
    </source>
</evidence>
<dbReference type="Gene3D" id="1.10.150.240">
    <property type="entry name" value="Putative phosphatase, domain 2"/>
    <property type="match status" value="1"/>
</dbReference>
<comment type="cofactor">
    <cofactor evidence="1">
        <name>Mg(2+)</name>
        <dbReference type="ChEBI" id="CHEBI:18420"/>
    </cofactor>
</comment>